<comment type="caution">
    <text evidence="8">The sequence shown here is derived from an EMBL/GenBank/DDBJ whole genome shotgun (WGS) entry which is preliminary data.</text>
</comment>
<dbReference type="Pfam" id="PF03279">
    <property type="entry name" value="Lip_A_acyltrans"/>
    <property type="match status" value="1"/>
</dbReference>
<dbReference type="RefSeq" id="WP_386822152.1">
    <property type="nucleotide sequence ID" value="NZ_JBHTIF010000001.1"/>
</dbReference>
<evidence type="ECO:0000256" key="1">
    <source>
        <dbReference type="ARBA" id="ARBA00004533"/>
    </source>
</evidence>
<evidence type="ECO:0000256" key="6">
    <source>
        <dbReference type="ARBA" id="ARBA00023315"/>
    </source>
</evidence>
<evidence type="ECO:0000256" key="5">
    <source>
        <dbReference type="ARBA" id="ARBA00023136"/>
    </source>
</evidence>
<dbReference type="CDD" id="cd07984">
    <property type="entry name" value="LPLAT_LABLAT-like"/>
    <property type="match status" value="1"/>
</dbReference>
<accession>A0ABW2Y7G8</accession>
<organism evidence="8 9">
    <name type="scientific">Lysobacter brunescens</name>
    <dbReference type="NCBI Taxonomy" id="262323"/>
    <lineage>
        <taxon>Bacteria</taxon>
        <taxon>Pseudomonadati</taxon>
        <taxon>Pseudomonadota</taxon>
        <taxon>Gammaproteobacteria</taxon>
        <taxon>Lysobacterales</taxon>
        <taxon>Lysobacteraceae</taxon>
        <taxon>Lysobacter</taxon>
    </lineage>
</organism>
<evidence type="ECO:0000256" key="2">
    <source>
        <dbReference type="ARBA" id="ARBA00022475"/>
    </source>
</evidence>
<dbReference type="GO" id="GO:0016746">
    <property type="term" value="F:acyltransferase activity"/>
    <property type="evidence" value="ECO:0007669"/>
    <property type="project" value="UniProtKB-KW"/>
</dbReference>
<evidence type="ECO:0000313" key="8">
    <source>
        <dbReference type="EMBL" id="MFD0724495.1"/>
    </source>
</evidence>
<dbReference type="InterPro" id="IPR004960">
    <property type="entry name" value="LipA_acyltrans"/>
</dbReference>
<keyword evidence="4" id="KW-0808">Transferase</keyword>
<dbReference type="NCBIfam" id="NF006438">
    <property type="entry name" value="PRK08734.1"/>
    <property type="match status" value="1"/>
</dbReference>
<proteinExistence type="predicted"/>
<dbReference type="PANTHER" id="PTHR30606:SF10">
    <property type="entry name" value="PHOSPHATIDYLINOSITOL MANNOSIDE ACYLTRANSFERASE"/>
    <property type="match status" value="1"/>
</dbReference>
<evidence type="ECO:0000256" key="7">
    <source>
        <dbReference type="SAM" id="MobiDB-lite"/>
    </source>
</evidence>
<keyword evidence="5" id="KW-0472">Membrane</keyword>
<reference evidence="9" key="1">
    <citation type="journal article" date="2019" name="Int. J. Syst. Evol. Microbiol.">
        <title>The Global Catalogue of Microorganisms (GCM) 10K type strain sequencing project: providing services to taxonomists for standard genome sequencing and annotation.</title>
        <authorList>
            <consortium name="The Broad Institute Genomics Platform"/>
            <consortium name="The Broad Institute Genome Sequencing Center for Infectious Disease"/>
            <person name="Wu L."/>
            <person name="Ma J."/>
        </authorList>
    </citation>
    <scope>NUCLEOTIDE SEQUENCE [LARGE SCALE GENOMIC DNA]</scope>
    <source>
        <strain evidence="9">CCUG 55585</strain>
    </source>
</reference>
<feature type="region of interest" description="Disordered" evidence="7">
    <location>
        <begin position="291"/>
        <end position="312"/>
    </location>
</feature>
<gene>
    <name evidence="8" type="ORF">ACFQ0E_02670</name>
</gene>
<sequence>MTETLARLLAFLVGAVARLPWAWLRAGADGIAGVMRRRGTRESRVALRNLELAYPGLAATDRDALHRAILRTTARQTLETLRLWTRPHAENLGMIRESHGVELFDAAIAAGRGVIVAAPHYGNWELLNQWLAAHTELAILYRAPESALGEAFLRHVRADGAERVVQIRAEAAGIRQLFKRLRDGGVVGILPDQQPKKGDGEFAPFFGRPAYTMTLLPRLAERSGAAVLFAYCERIGDRSFALRIEPAPADIASADTVVATTALNAAVERIARRDPAQYQWTYKRYTLQPSMNPVDNPYRDLERRRHPAQGTP</sequence>
<evidence type="ECO:0000313" key="9">
    <source>
        <dbReference type="Proteomes" id="UP001597110"/>
    </source>
</evidence>
<comment type="subcellular location">
    <subcellularLocation>
        <location evidence="1">Cell inner membrane</location>
    </subcellularLocation>
</comment>
<keyword evidence="6 8" id="KW-0012">Acyltransferase</keyword>
<dbReference type="EMBL" id="JBHTIF010000001">
    <property type="protein sequence ID" value="MFD0724495.1"/>
    <property type="molecule type" value="Genomic_DNA"/>
</dbReference>
<keyword evidence="9" id="KW-1185">Reference proteome</keyword>
<dbReference type="PIRSF" id="PIRSF026649">
    <property type="entry name" value="MsbB"/>
    <property type="match status" value="1"/>
</dbReference>
<dbReference type="PANTHER" id="PTHR30606">
    <property type="entry name" value="LIPID A BIOSYNTHESIS LAUROYL ACYLTRANSFERASE"/>
    <property type="match status" value="1"/>
</dbReference>
<evidence type="ECO:0000256" key="3">
    <source>
        <dbReference type="ARBA" id="ARBA00022519"/>
    </source>
</evidence>
<evidence type="ECO:0000256" key="4">
    <source>
        <dbReference type="ARBA" id="ARBA00022679"/>
    </source>
</evidence>
<keyword evidence="2" id="KW-1003">Cell membrane</keyword>
<dbReference type="Proteomes" id="UP001597110">
    <property type="component" value="Unassembled WGS sequence"/>
</dbReference>
<protein>
    <submittedName>
        <fullName evidence="8">Lauroyl acyltransferase</fullName>
    </submittedName>
</protein>
<keyword evidence="3" id="KW-0997">Cell inner membrane</keyword>
<name>A0ABW2Y7G8_9GAMM</name>